<gene>
    <name evidence="1" type="ORF">SAMN05216215_104747</name>
</gene>
<proteinExistence type="predicted"/>
<dbReference type="EMBL" id="FNOK01000047">
    <property type="protein sequence ID" value="SDZ12150.1"/>
    <property type="molecule type" value="Genomic_DNA"/>
</dbReference>
<keyword evidence="2" id="KW-1185">Reference proteome</keyword>
<evidence type="ECO:0000313" key="2">
    <source>
        <dbReference type="Proteomes" id="UP000199529"/>
    </source>
</evidence>
<dbReference type="AlphaFoldDB" id="A0A1H3QFT3"/>
<protein>
    <submittedName>
        <fullName evidence="1">Uncharacterized protein</fullName>
    </submittedName>
</protein>
<evidence type="ECO:0000313" key="1">
    <source>
        <dbReference type="EMBL" id="SDZ12150.1"/>
    </source>
</evidence>
<accession>A0A1H3QFT3</accession>
<name>A0A1H3QFT3_9PSEU</name>
<organism evidence="1 2">
    <name type="scientific">Saccharopolyspora shandongensis</name>
    <dbReference type="NCBI Taxonomy" id="418495"/>
    <lineage>
        <taxon>Bacteria</taxon>
        <taxon>Bacillati</taxon>
        <taxon>Actinomycetota</taxon>
        <taxon>Actinomycetes</taxon>
        <taxon>Pseudonocardiales</taxon>
        <taxon>Pseudonocardiaceae</taxon>
        <taxon>Saccharopolyspora</taxon>
    </lineage>
</organism>
<sequence length="50" mass="5734">MACLNGHSETYTETRPNGARVCRKCTNLYRTEQAVYGRNRKGKKNVRTNS</sequence>
<dbReference type="Proteomes" id="UP000199529">
    <property type="component" value="Unassembled WGS sequence"/>
</dbReference>
<reference evidence="2" key="1">
    <citation type="submission" date="2016-10" db="EMBL/GenBank/DDBJ databases">
        <authorList>
            <person name="Varghese N."/>
            <person name="Submissions S."/>
        </authorList>
    </citation>
    <scope>NUCLEOTIDE SEQUENCE [LARGE SCALE GENOMIC DNA]</scope>
    <source>
        <strain evidence="2">CGMCC 4.3530</strain>
    </source>
</reference>